<evidence type="ECO:0000256" key="2">
    <source>
        <dbReference type="ARBA" id="ARBA00008034"/>
    </source>
</evidence>
<reference evidence="10 11" key="1">
    <citation type="submission" date="2021-03" db="EMBL/GenBank/DDBJ databases">
        <title>Genomic Encyclopedia of Type Strains, Phase IV (KMG-IV): sequencing the most valuable type-strain genomes for metagenomic binning, comparative biology and taxonomic classification.</title>
        <authorList>
            <person name="Goeker M."/>
        </authorList>
    </citation>
    <scope>NUCLEOTIDE SEQUENCE [LARGE SCALE GENOMIC DNA]</scope>
    <source>
        <strain evidence="10 11">DSM 25609</strain>
    </source>
</reference>
<feature type="transmembrane region" description="Helical" evidence="9">
    <location>
        <begin position="76"/>
        <end position="97"/>
    </location>
</feature>
<organism evidence="10 11">
    <name type="scientific">Virgibacillus natechei</name>
    <dbReference type="NCBI Taxonomy" id="1216297"/>
    <lineage>
        <taxon>Bacteria</taxon>
        <taxon>Bacillati</taxon>
        <taxon>Bacillota</taxon>
        <taxon>Bacilli</taxon>
        <taxon>Bacillales</taxon>
        <taxon>Bacillaceae</taxon>
        <taxon>Virgibacillus</taxon>
    </lineage>
</organism>
<keyword evidence="4" id="KW-1003">Cell membrane</keyword>
<dbReference type="PANTHER" id="PTHR30477:SF3">
    <property type="entry name" value="METAL TRANSPORT SYSTEM MEMBRANE PROTEIN CT_069-RELATED"/>
    <property type="match status" value="1"/>
</dbReference>
<evidence type="ECO:0000256" key="6">
    <source>
        <dbReference type="ARBA" id="ARBA00022989"/>
    </source>
</evidence>
<evidence type="ECO:0000256" key="1">
    <source>
        <dbReference type="ARBA" id="ARBA00004651"/>
    </source>
</evidence>
<sequence>MGEICAGWGMKANMWSILMNSNTQWVLISTMILGIAAGMVGCLAYWKKQSLMSDALAHAALPGVVITFLLIGEKNLFMLVIGAAISALIGAFFIQWIQSSTRISEDTSMGMVLSVFYGLGIMLLTIVNQSAGGNQAGLDSFIYGQAAAMVQSDVYTMIGLALLVIIIIFTGFKEWKIYLFDPSFAKGQGLPLKGMNILYTAVLVTTIVIGIQAVGVILIAALLIIPSVSARYWTHSFKMMLLVSGVFGGSAGIAGTMISTMGSGWPTGPFIVVVASGMFAVSLVFGKERGILIKYLQFKARQRQVGAQQAATNLQQRGLEEVGK</sequence>
<gene>
    <name evidence="10" type="ORF">J2Z83_000463</name>
</gene>
<evidence type="ECO:0000313" key="10">
    <source>
        <dbReference type="EMBL" id="MBP1968371.1"/>
    </source>
</evidence>
<feature type="transmembrane region" description="Helical" evidence="9">
    <location>
        <begin position="109"/>
        <end position="127"/>
    </location>
</feature>
<keyword evidence="7 9" id="KW-0472">Membrane</keyword>
<dbReference type="PANTHER" id="PTHR30477">
    <property type="entry name" value="ABC-TRANSPORTER METAL-BINDING PROTEIN"/>
    <property type="match status" value="1"/>
</dbReference>
<comment type="similarity">
    <text evidence="2 8">Belongs to the ABC-3 integral membrane protein family.</text>
</comment>
<comment type="caution">
    <text evidence="10">The sequence shown here is derived from an EMBL/GenBank/DDBJ whole genome shotgun (WGS) entry which is preliminary data.</text>
</comment>
<feature type="transmembrane region" description="Helical" evidence="9">
    <location>
        <begin position="197"/>
        <end position="225"/>
    </location>
</feature>
<evidence type="ECO:0000256" key="3">
    <source>
        <dbReference type="ARBA" id="ARBA00022448"/>
    </source>
</evidence>
<evidence type="ECO:0000256" key="9">
    <source>
        <dbReference type="SAM" id="Phobius"/>
    </source>
</evidence>
<keyword evidence="6 9" id="KW-1133">Transmembrane helix</keyword>
<keyword evidence="5 8" id="KW-0812">Transmembrane</keyword>
<evidence type="ECO:0000256" key="5">
    <source>
        <dbReference type="ARBA" id="ARBA00022692"/>
    </source>
</evidence>
<evidence type="ECO:0000256" key="8">
    <source>
        <dbReference type="RuleBase" id="RU003943"/>
    </source>
</evidence>
<keyword evidence="3 8" id="KW-0813">Transport</keyword>
<name>A0ABS4IBQ3_9BACI</name>
<feature type="transmembrane region" description="Helical" evidence="9">
    <location>
        <begin position="154"/>
        <end position="172"/>
    </location>
</feature>
<protein>
    <submittedName>
        <fullName evidence="10">Manganese/zinc/iron transport system permease protein</fullName>
    </submittedName>
</protein>
<dbReference type="EMBL" id="JAGGKX010000002">
    <property type="protein sequence ID" value="MBP1968371.1"/>
    <property type="molecule type" value="Genomic_DNA"/>
</dbReference>
<dbReference type="InterPro" id="IPR037294">
    <property type="entry name" value="ABC_BtuC-like"/>
</dbReference>
<accession>A0ABS4IBQ3</accession>
<feature type="transmembrane region" description="Helical" evidence="9">
    <location>
        <begin position="25"/>
        <end position="46"/>
    </location>
</feature>
<dbReference type="Proteomes" id="UP001519345">
    <property type="component" value="Unassembled WGS sequence"/>
</dbReference>
<evidence type="ECO:0000256" key="4">
    <source>
        <dbReference type="ARBA" id="ARBA00022475"/>
    </source>
</evidence>
<dbReference type="SUPFAM" id="SSF81345">
    <property type="entry name" value="ABC transporter involved in vitamin B12 uptake, BtuC"/>
    <property type="match status" value="1"/>
</dbReference>
<feature type="transmembrane region" description="Helical" evidence="9">
    <location>
        <begin position="264"/>
        <end position="285"/>
    </location>
</feature>
<evidence type="ECO:0000313" key="11">
    <source>
        <dbReference type="Proteomes" id="UP001519345"/>
    </source>
</evidence>
<feature type="transmembrane region" description="Helical" evidence="9">
    <location>
        <begin position="237"/>
        <end position="258"/>
    </location>
</feature>
<evidence type="ECO:0000256" key="7">
    <source>
        <dbReference type="ARBA" id="ARBA00023136"/>
    </source>
</evidence>
<dbReference type="InterPro" id="IPR001626">
    <property type="entry name" value="ABC_TroCD"/>
</dbReference>
<dbReference type="Pfam" id="PF00950">
    <property type="entry name" value="ABC-3"/>
    <property type="match status" value="1"/>
</dbReference>
<keyword evidence="11" id="KW-1185">Reference proteome</keyword>
<dbReference type="CDD" id="cd06550">
    <property type="entry name" value="TM_ABC_iron-siderophores_like"/>
    <property type="match status" value="1"/>
</dbReference>
<comment type="subcellular location">
    <subcellularLocation>
        <location evidence="1 8">Cell membrane</location>
        <topology evidence="1 8">Multi-pass membrane protein</topology>
    </subcellularLocation>
</comment>
<dbReference type="Gene3D" id="1.10.3470.10">
    <property type="entry name" value="ABC transporter involved in vitamin B12 uptake, BtuC"/>
    <property type="match status" value="1"/>
</dbReference>
<proteinExistence type="inferred from homology"/>